<dbReference type="PANTHER" id="PTHR47053:SF1">
    <property type="entry name" value="MUREIN DD-ENDOPEPTIDASE MEPH-RELATED"/>
    <property type="match status" value="1"/>
</dbReference>
<keyword evidence="5" id="KW-0732">Signal</keyword>
<keyword evidence="3" id="KW-0378">Hydrolase</keyword>
<comment type="similarity">
    <text evidence="1">Belongs to the peptidase C40 family.</text>
</comment>
<feature type="signal peptide" evidence="5">
    <location>
        <begin position="1"/>
        <end position="25"/>
    </location>
</feature>
<organism evidence="7 8">
    <name type="scientific">Propionispora vibrioides</name>
    <dbReference type="NCBI Taxonomy" id="112903"/>
    <lineage>
        <taxon>Bacteria</taxon>
        <taxon>Bacillati</taxon>
        <taxon>Bacillota</taxon>
        <taxon>Negativicutes</taxon>
        <taxon>Selenomonadales</taxon>
        <taxon>Sporomusaceae</taxon>
        <taxon>Propionispora</taxon>
    </lineage>
</organism>
<dbReference type="InterPro" id="IPR051202">
    <property type="entry name" value="Peptidase_C40"/>
</dbReference>
<dbReference type="Pfam" id="PF00877">
    <property type="entry name" value="NLPC_P60"/>
    <property type="match status" value="1"/>
</dbReference>
<dbReference type="AlphaFoldDB" id="A0A1H8XUM3"/>
<accession>A0A1H8XUM3</accession>
<gene>
    <name evidence="7" type="ORF">SAMN04490178_13026</name>
</gene>
<sequence>MFILHRKIAAILILVLLLSVSTVYAGEAGYRQGDRAPEIKNIQLRLKQLGYYRESKNERLDGYFSAGTTVAVKKYQRNKKLKETGVVDAKTYRLLMGRDLPGQDKPGTLPEKAKPVITTARKLLGAPYRFGGETPTGFDCSGLVQYVFGKNGKRLPRMADEQFKTGSAVELKKLEPGDLVFFSTYEPGASHCGIYLGEQQFIHASSSRGVMVSRLDDVYWKPRYVGARRVLY</sequence>
<dbReference type="Gene3D" id="1.10.101.10">
    <property type="entry name" value="PGBD-like superfamily/PGBD"/>
    <property type="match status" value="1"/>
</dbReference>
<evidence type="ECO:0000256" key="5">
    <source>
        <dbReference type="SAM" id="SignalP"/>
    </source>
</evidence>
<dbReference type="GO" id="GO:0008234">
    <property type="term" value="F:cysteine-type peptidase activity"/>
    <property type="evidence" value="ECO:0007669"/>
    <property type="project" value="UniProtKB-KW"/>
</dbReference>
<dbReference type="InterPro" id="IPR002477">
    <property type="entry name" value="Peptidoglycan-bd-like"/>
</dbReference>
<evidence type="ECO:0000256" key="4">
    <source>
        <dbReference type="ARBA" id="ARBA00022807"/>
    </source>
</evidence>
<dbReference type="Pfam" id="PF01471">
    <property type="entry name" value="PG_binding_1"/>
    <property type="match status" value="1"/>
</dbReference>
<protein>
    <submittedName>
        <fullName evidence="7">Putative peptidoglycan binding domain-containing protein</fullName>
    </submittedName>
</protein>
<dbReference type="Gene3D" id="3.90.1720.10">
    <property type="entry name" value="endopeptidase domain like (from Nostoc punctiforme)"/>
    <property type="match status" value="1"/>
</dbReference>
<dbReference type="EMBL" id="FODY01000030">
    <property type="protein sequence ID" value="SEP43507.1"/>
    <property type="molecule type" value="Genomic_DNA"/>
</dbReference>
<keyword evidence="8" id="KW-1185">Reference proteome</keyword>
<dbReference type="PANTHER" id="PTHR47053">
    <property type="entry name" value="MUREIN DD-ENDOPEPTIDASE MEPH-RELATED"/>
    <property type="match status" value="1"/>
</dbReference>
<dbReference type="RefSeq" id="WP_091751124.1">
    <property type="nucleotide sequence ID" value="NZ_FODY01000030.1"/>
</dbReference>
<feature type="domain" description="NlpC/P60" evidence="6">
    <location>
        <begin position="110"/>
        <end position="231"/>
    </location>
</feature>
<keyword evidence="4" id="KW-0788">Thiol protease</keyword>
<dbReference type="InterPro" id="IPR000064">
    <property type="entry name" value="NLP_P60_dom"/>
</dbReference>
<dbReference type="STRING" id="112903.SAMN04490178_13026"/>
<dbReference type="OrthoDB" id="9808890at2"/>
<evidence type="ECO:0000259" key="6">
    <source>
        <dbReference type="PROSITE" id="PS51935"/>
    </source>
</evidence>
<evidence type="ECO:0000313" key="7">
    <source>
        <dbReference type="EMBL" id="SEP43507.1"/>
    </source>
</evidence>
<evidence type="ECO:0000256" key="1">
    <source>
        <dbReference type="ARBA" id="ARBA00007074"/>
    </source>
</evidence>
<evidence type="ECO:0000256" key="2">
    <source>
        <dbReference type="ARBA" id="ARBA00022670"/>
    </source>
</evidence>
<reference evidence="7 8" key="1">
    <citation type="submission" date="2016-10" db="EMBL/GenBank/DDBJ databases">
        <authorList>
            <person name="de Groot N.N."/>
        </authorList>
    </citation>
    <scope>NUCLEOTIDE SEQUENCE [LARGE SCALE GENOMIC DNA]</scope>
    <source>
        <strain evidence="7 8">DSM 13305</strain>
    </source>
</reference>
<evidence type="ECO:0000256" key="3">
    <source>
        <dbReference type="ARBA" id="ARBA00022801"/>
    </source>
</evidence>
<name>A0A1H8XUM3_9FIRM</name>
<feature type="chain" id="PRO_5011463256" evidence="5">
    <location>
        <begin position="26"/>
        <end position="232"/>
    </location>
</feature>
<proteinExistence type="inferred from homology"/>
<evidence type="ECO:0000313" key="8">
    <source>
        <dbReference type="Proteomes" id="UP000198847"/>
    </source>
</evidence>
<dbReference type="Proteomes" id="UP000198847">
    <property type="component" value="Unassembled WGS sequence"/>
</dbReference>
<dbReference type="SUPFAM" id="SSF47090">
    <property type="entry name" value="PGBD-like"/>
    <property type="match status" value="1"/>
</dbReference>
<dbReference type="PROSITE" id="PS51935">
    <property type="entry name" value="NLPC_P60"/>
    <property type="match status" value="1"/>
</dbReference>
<dbReference type="InterPro" id="IPR038765">
    <property type="entry name" value="Papain-like_cys_pep_sf"/>
</dbReference>
<dbReference type="InterPro" id="IPR036366">
    <property type="entry name" value="PGBDSf"/>
</dbReference>
<keyword evidence="2" id="KW-0645">Protease</keyword>
<dbReference type="InterPro" id="IPR036365">
    <property type="entry name" value="PGBD-like_sf"/>
</dbReference>
<dbReference type="GO" id="GO:0006508">
    <property type="term" value="P:proteolysis"/>
    <property type="evidence" value="ECO:0007669"/>
    <property type="project" value="UniProtKB-KW"/>
</dbReference>
<dbReference type="SUPFAM" id="SSF54001">
    <property type="entry name" value="Cysteine proteinases"/>
    <property type="match status" value="1"/>
</dbReference>